<dbReference type="AlphaFoldDB" id="A0A1G9MF92"/>
<keyword evidence="3" id="KW-1185">Reference proteome</keyword>
<evidence type="ECO:0000256" key="1">
    <source>
        <dbReference type="SAM" id="SignalP"/>
    </source>
</evidence>
<organism evidence="2 3">
    <name type="scientific">Tessaracoccus oleiagri</name>
    <dbReference type="NCBI Taxonomy" id="686624"/>
    <lineage>
        <taxon>Bacteria</taxon>
        <taxon>Bacillati</taxon>
        <taxon>Actinomycetota</taxon>
        <taxon>Actinomycetes</taxon>
        <taxon>Propionibacteriales</taxon>
        <taxon>Propionibacteriaceae</taxon>
        <taxon>Tessaracoccus</taxon>
    </lineage>
</organism>
<feature type="signal peptide" evidence="1">
    <location>
        <begin position="1"/>
        <end position="25"/>
    </location>
</feature>
<keyword evidence="1" id="KW-0732">Signal</keyword>
<dbReference type="OrthoDB" id="3790655at2"/>
<dbReference type="RefSeq" id="WP_143008298.1">
    <property type="nucleotide sequence ID" value="NZ_FNGP01000005.1"/>
</dbReference>
<reference evidence="2 3" key="1">
    <citation type="submission" date="2016-10" db="EMBL/GenBank/DDBJ databases">
        <authorList>
            <person name="de Groot N.N."/>
        </authorList>
    </citation>
    <scope>NUCLEOTIDE SEQUENCE [LARGE SCALE GENOMIC DNA]</scope>
    <source>
        <strain evidence="2 3">CGMCC 1.9159</strain>
    </source>
</reference>
<dbReference type="EMBL" id="FNGP01000005">
    <property type="protein sequence ID" value="SDL72763.1"/>
    <property type="molecule type" value="Genomic_DNA"/>
</dbReference>
<gene>
    <name evidence="2" type="ORF">SAMN04488242_2590</name>
</gene>
<feature type="chain" id="PRO_5039452338" description="Neocarzinostatin family protein" evidence="1">
    <location>
        <begin position="26"/>
        <end position="332"/>
    </location>
</feature>
<evidence type="ECO:0000313" key="2">
    <source>
        <dbReference type="EMBL" id="SDL72763.1"/>
    </source>
</evidence>
<evidence type="ECO:0008006" key="4">
    <source>
        <dbReference type="Google" id="ProtNLM"/>
    </source>
</evidence>
<sequence length="332" mass="34965">MNNTNSRRLAAIIATGGLLAASAIAPTASGAPSEHIVNEISDMSCVFETAETDLVFFGASASADGSGSFMFVETLDYELVLEGFEGSATFGEDGTFSAEVELIDVETGEPAGTATVEGVRTVSGDPVTEEVRGRSGNSWEEKGTITTTDYDVDITSVTVPGYEVLVGDDDCTSQDLAFDVRSTNPSAQIYRDSGFQTEVCELEGLENGAVMLEGDLREPMFDVVIDDGVNPQESEGTIRLRGGSGEATTELIDLVTGEPIADLTISVDLARSGTRQIESESFDGITFRMARTTYVATIEVTTSDGRSGTAECGAVEFTETIIMRPGSGGDDH</sequence>
<dbReference type="STRING" id="686624.SAMN04488242_2590"/>
<evidence type="ECO:0000313" key="3">
    <source>
        <dbReference type="Proteomes" id="UP000199475"/>
    </source>
</evidence>
<dbReference type="Proteomes" id="UP000199475">
    <property type="component" value="Unassembled WGS sequence"/>
</dbReference>
<accession>A0A1G9MF92</accession>
<proteinExistence type="predicted"/>
<protein>
    <recommendedName>
        <fullName evidence="4">Neocarzinostatin family protein</fullName>
    </recommendedName>
</protein>
<name>A0A1G9MF92_9ACTN</name>